<dbReference type="Pfam" id="PF00158">
    <property type="entry name" value="Sigma54_activat"/>
    <property type="match status" value="1"/>
</dbReference>
<accession>A0ABX7MY80</accession>
<dbReference type="InterPro" id="IPR003593">
    <property type="entry name" value="AAA+_ATPase"/>
</dbReference>
<keyword evidence="2" id="KW-0067">ATP-binding</keyword>
<dbReference type="PROSITE" id="PS00676">
    <property type="entry name" value="SIGMA54_INTERACT_2"/>
    <property type="match status" value="1"/>
</dbReference>
<evidence type="ECO:0000313" key="7">
    <source>
        <dbReference type="EMBL" id="QSQ11405.1"/>
    </source>
</evidence>
<dbReference type="PROSITE" id="PS00688">
    <property type="entry name" value="SIGMA54_INTERACT_3"/>
    <property type="match status" value="1"/>
</dbReference>
<dbReference type="SMART" id="SM00382">
    <property type="entry name" value="AAA"/>
    <property type="match status" value="1"/>
</dbReference>
<dbReference type="InterPro" id="IPR058031">
    <property type="entry name" value="AAA_lid_NorR"/>
</dbReference>
<dbReference type="Gene3D" id="1.10.8.60">
    <property type="match status" value="1"/>
</dbReference>
<keyword evidence="3" id="KW-0805">Transcription regulation</keyword>
<sequence>MENLEEKGTRTDLGPDAIRALRGGHSRAAFARMLGVTPLTVYRWELPESAPQARRPRGRVAQSLRQLLEGGGLSGVSRLPSLSRQELSAEESARLQPCLELLKRAEWRAAEEALLSLLASGVLRSPGARALAAVGLSHLQRWGREDSRGALATLLPHLGEAEMGLLPEWVELQVHALAANLYASPDGKLLDAGRSDAHVARAEVLMLGRPDADATCLVRMAQMWSAFYLGDAERLARYSGRVAEALTEVNIPALRLLAEDLCAHEEALRGEATQATRRFRDVAQGAARLGYAFLEARNLAFLAQRRLEEACEPEEALLLVRRAREAAYGGRMARGFSFIFAARAEAEALLRLARFTEAEAVLDEADAVVAELSWTPLNLSITRAKLWLTTNKPSELRRLAAKLATHDGPVQRALTSAYALFVEAAADLSDGLTQRAAEGFATAGMRGMELGGWPYLRRECLLYETAARAYAGQRDEGRAVLRRARTFLERMPSAWHSALLHRFEGVLLTLDGRTREARELLEASLGTFRLSGDVCMAASTRILLARLARHEGDPAAAELVSASEAELRRLGMPLPPDFTPPATPSLRMGSTAAQGAFASTCLGAEALVVPFERLSVRGIGAPRIQRELLGVLEGLFPGSAPRLEEVDSQGRITLLAGTGSLPATDEVEFGDGCGRRLRVGVAGPLPADGRALLTALSRLSGFALEVAALRGFAAVEEVVEAPSLHAQLSSTEEPDLDAELPGFIAASPSMKRLRAELARLSASRSTVIVTGESGAGKEVVARALHVLSTRAQRPYVAFNCAAVPRELFEGQLFGYRRGAFTGAASDHPGVLRAAHGGTLFLDEIGELPLDVQPKLLRVLENGEVFPLGETRPVEVDVRVVAATHRDLSQLVREGRFREDLYYRLHVVPVRVPPLRERREDVLALARHFVRQLTPEGQQPPQLGPDALAALMSHAWPGNVRELRNVIERSMAYGPLPAVLGAEQMRIAG</sequence>
<dbReference type="RefSeq" id="WP_206713158.1">
    <property type="nucleotide sequence ID" value="NZ_CP071091.1"/>
</dbReference>
<reference evidence="7 8" key="1">
    <citation type="submission" date="2021-02" db="EMBL/GenBank/DDBJ databases">
        <title>De Novo genome assembly of isolated myxobacteria.</title>
        <authorList>
            <person name="Stevens D.C."/>
        </authorList>
    </citation>
    <scope>NUCLEOTIDE SEQUENCE [LARGE SCALE GENOMIC DNA]</scope>
    <source>
        <strain evidence="7 8">SCHIC003</strain>
    </source>
</reference>
<dbReference type="InterPro" id="IPR002078">
    <property type="entry name" value="Sigma_54_int"/>
</dbReference>
<evidence type="ECO:0000256" key="5">
    <source>
        <dbReference type="ARBA" id="ARBA00023163"/>
    </source>
</evidence>
<evidence type="ECO:0000259" key="6">
    <source>
        <dbReference type="PROSITE" id="PS50045"/>
    </source>
</evidence>
<dbReference type="InterPro" id="IPR025944">
    <property type="entry name" value="Sigma_54_int_dom_CS"/>
</dbReference>
<dbReference type="PROSITE" id="PS00675">
    <property type="entry name" value="SIGMA54_INTERACT_1"/>
    <property type="match status" value="1"/>
</dbReference>
<dbReference type="InterPro" id="IPR025943">
    <property type="entry name" value="Sigma_54_int_dom_ATP-bd_2"/>
</dbReference>
<dbReference type="PROSITE" id="PS50045">
    <property type="entry name" value="SIGMA54_INTERACT_4"/>
    <property type="match status" value="1"/>
</dbReference>
<keyword evidence="5" id="KW-0804">Transcription</keyword>
<name>A0ABX7MY80_9BACT</name>
<dbReference type="EMBL" id="CP071091">
    <property type="protein sequence ID" value="QSQ11405.1"/>
    <property type="molecule type" value="Genomic_DNA"/>
</dbReference>
<evidence type="ECO:0000313" key="8">
    <source>
        <dbReference type="Proteomes" id="UP000663090"/>
    </source>
</evidence>
<evidence type="ECO:0000256" key="2">
    <source>
        <dbReference type="ARBA" id="ARBA00022840"/>
    </source>
</evidence>
<keyword evidence="1" id="KW-0547">Nucleotide-binding</keyword>
<dbReference type="Pfam" id="PF25601">
    <property type="entry name" value="AAA_lid_14"/>
    <property type="match status" value="1"/>
</dbReference>
<keyword evidence="8" id="KW-1185">Reference proteome</keyword>
<evidence type="ECO:0000256" key="4">
    <source>
        <dbReference type="ARBA" id="ARBA00023125"/>
    </source>
</evidence>
<dbReference type="CDD" id="cd00009">
    <property type="entry name" value="AAA"/>
    <property type="match status" value="1"/>
</dbReference>
<feature type="domain" description="Sigma-54 factor interaction" evidence="6">
    <location>
        <begin position="743"/>
        <end position="971"/>
    </location>
</feature>
<dbReference type="Gene3D" id="3.40.50.300">
    <property type="entry name" value="P-loop containing nucleotide triphosphate hydrolases"/>
    <property type="match status" value="1"/>
</dbReference>
<dbReference type="InterPro" id="IPR025662">
    <property type="entry name" value="Sigma_54_int_dom_ATP-bd_1"/>
</dbReference>
<proteinExistence type="predicted"/>
<keyword evidence="4" id="KW-0238">DNA-binding</keyword>
<dbReference type="Proteomes" id="UP000663090">
    <property type="component" value="Chromosome"/>
</dbReference>
<dbReference type="InterPro" id="IPR027417">
    <property type="entry name" value="P-loop_NTPase"/>
</dbReference>
<dbReference type="PANTHER" id="PTHR32071">
    <property type="entry name" value="TRANSCRIPTIONAL REGULATORY PROTEIN"/>
    <property type="match status" value="1"/>
</dbReference>
<gene>
    <name evidence="7" type="ORF">JY572_23680</name>
</gene>
<protein>
    <submittedName>
        <fullName evidence="7">Sigma-54-dependent Fis family transcriptional regulator</fullName>
    </submittedName>
</protein>
<dbReference type="SUPFAM" id="SSF52540">
    <property type="entry name" value="P-loop containing nucleoside triphosphate hydrolases"/>
    <property type="match status" value="1"/>
</dbReference>
<evidence type="ECO:0000256" key="1">
    <source>
        <dbReference type="ARBA" id="ARBA00022741"/>
    </source>
</evidence>
<organism evidence="7 8">
    <name type="scientific">Myxococcus landrumensis</name>
    <dbReference type="NCBI Taxonomy" id="2813577"/>
    <lineage>
        <taxon>Bacteria</taxon>
        <taxon>Pseudomonadati</taxon>
        <taxon>Myxococcota</taxon>
        <taxon>Myxococcia</taxon>
        <taxon>Myxococcales</taxon>
        <taxon>Cystobacterineae</taxon>
        <taxon>Myxococcaceae</taxon>
        <taxon>Myxococcus</taxon>
    </lineage>
</organism>
<evidence type="ECO:0000256" key="3">
    <source>
        <dbReference type="ARBA" id="ARBA00023015"/>
    </source>
</evidence>